<accession>A0A8J8TCH3</accession>
<dbReference type="AlphaFoldDB" id="A0A8J8TCH3"/>
<protein>
    <submittedName>
        <fullName evidence="3">Uncharacterized protein</fullName>
    </submittedName>
</protein>
<gene>
    <name evidence="3" type="ORF">EGH24_06925</name>
</gene>
<feature type="region of interest" description="Disordered" evidence="1">
    <location>
        <begin position="405"/>
        <end position="428"/>
    </location>
</feature>
<evidence type="ECO:0000313" key="3">
    <source>
        <dbReference type="EMBL" id="TQQ80886.1"/>
    </source>
</evidence>
<evidence type="ECO:0000313" key="4">
    <source>
        <dbReference type="Proteomes" id="UP000705823"/>
    </source>
</evidence>
<sequence length="464" mass="49827">MRWKGVAIGVLLCVCLLSTGSSPVAAQATAGEVDVSTLYETDTIDGNQQVRDLVRTEEGGLIALVITSGGRETLVVRLDSSGDVVSEETVSGRLESISRVDTDAYAAAGTRGEVAILTRINEEGWIEWTERYGGDERDVGFDAVSAPHGDTYLLASTESFQNDTEYNSSNLWAVRVDDEGERRWDRLLEYEQSTVFPQGERLNDGSLVITGQIGRELDGDDTDGDTEVAAVRLAPDGDTEWRTEISGVGESEGSERVADVAPAHSNGVVLAGGSNSGNDDEENFDAWAAQLGSDGDVVWQQQYDSDGPTFVSSVVRTADDYLLAGGQIARAGGREVSVRTLSRIDTDGDEQFSTLVPRDRNARETIQAAAWLDDGRLAIGGTSAVGVDSGETQSDGWIDAAESFPEEVDPGPSTWDTQHSDAEQNGEGWTVEDSSADIMLLGATAVSILLLFVPYGGRRLRRWR</sequence>
<dbReference type="OrthoDB" id="98274at2157"/>
<proteinExistence type="predicted"/>
<dbReference type="RefSeq" id="WP_142979448.1">
    <property type="nucleotide sequence ID" value="NZ_RKLU01000003.1"/>
</dbReference>
<keyword evidence="2" id="KW-0472">Membrane</keyword>
<feature type="transmembrane region" description="Helical" evidence="2">
    <location>
        <begin position="438"/>
        <end position="457"/>
    </location>
</feature>
<keyword evidence="2" id="KW-1133">Transmembrane helix</keyword>
<organism evidence="3 4">
    <name type="scientific">Halonotius terrestris</name>
    <dbReference type="NCBI Taxonomy" id="2487750"/>
    <lineage>
        <taxon>Archaea</taxon>
        <taxon>Methanobacteriati</taxon>
        <taxon>Methanobacteriota</taxon>
        <taxon>Stenosarchaea group</taxon>
        <taxon>Halobacteria</taxon>
        <taxon>Halobacteriales</taxon>
        <taxon>Haloferacaceae</taxon>
        <taxon>Halonotius</taxon>
    </lineage>
</organism>
<evidence type="ECO:0000256" key="2">
    <source>
        <dbReference type="SAM" id="Phobius"/>
    </source>
</evidence>
<evidence type="ECO:0000256" key="1">
    <source>
        <dbReference type="SAM" id="MobiDB-lite"/>
    </source>
</evidence>
<dbReference type="PANTHER" id="PTHR42754:SF1">
    <property type="entry name" value="LIPOPROTEIN"/>
    <property type="match status" value="1"/>
</dbReference>
<reference evidence="3" key="1">
    <citation type="submission" date="2019-02" db="EMBL/GenBank/DDBJ databases">
        <title>Halonotius sp. a new haloarchaeum isolated from saline soil.</title>
        <authorList>
            <person name="Duran-Viseras A."/>
            <person name="Sanchez-Porro C."/>
            <person name="Ventosa A."/>
        </authorList>
    </citation>
    <scope>NUCLEOTIDE SEQUENCE</scope>
    <source>
        <strain evidence="3">F15B</strain>
    </source>
</reference>
<dbReference type="PANTHER" id="PTHR42754">
    <property type="entry name" value="ENDOGLUCANASE"/>
    <property type="match status" value="1"/>
</dbReference>
<comment type="caution">
    <text evidence="3">The sequence shown here is derived from an EMBL/GenBank/DDBJ whole genome shotgun (WGS) entry which is preliminary data.</text>
</comment>
<keyword evidence="4" id="KW-1185">Reference proteome</keyword>
<dbReference type="EMBL" id="RKLU01000003">
    <property type="protein sequence ID" value="TQQ80886.1"/>
    <property type="molecule type" value="Genomic_DNA"/>
</dbReference>
<name>A0A8J8TCH3_9EURY</name>
<dbReference type="Proteomes" id="UP000705823">
    <property type="component" value="Unassembled WGS sequence"/>
</dbReference>
<keyword evidence="2" id="KW-0812">Transmembrane</keyword>